<keyword evidence="2" id="KW-1185">Reference proteome</keyword>
<dbReference type="EMBL" id="JARK01000204">
    <property type="protein sequence ID" value="EYC40609.1"/>
    <property type="molecule type" value="Genomic_DNA"/>
</dbReference>
<reference evidence="2" key="1">
    <citation type="journal article" date="2015" name="Nat. Genet.">
        <title>The genome and transcriptome of the zoonotic hookworm Ancylostoma ceylanicum identify infection-specific gene families.</title>
        <authorList>
            <person name="Schwarz E.M."/>
            <person name="Hu Y."/>
            <person name="Antoshechkin I."/>
            <person name="Miller M.M."/>
            <person name="Sternberg P.W."/>
            <person name="Aroian R.V."/>
        </authorList>
    </citation>
    <scope>NUCLEOTIDE SEQUENCE</scope>
    <source>
        <strain evidence="2">HY135</strain>
    </source>
</reference>
<name>A0A016WLD2_9BILA</name>
<gene>
    <name evidence="1" type="primary">Acey_s0604.g545</name>
    <name evidence="1" type="ORF">Y032_0604g545</name>
</gene>
<dbReference type="Proteomes" id="UP000024635">
    <property type="component" value="Unassembled WGS sequence"/>
</dbReference>
<organism evidence="1 2">
    <name type="scientific">Ancylostoma ceylanicum</name>
    <dbReference type="NCBI Taxonomy" id="53326"/>
    <lineage>
        <taxon>Eukaryota</taxon>
        <taxon>Metazoa</taxon>
        <taxon>Ecdysozoa</taxon>
        <taxon>Nematoda</taxon>
        <taxon>Chromadorea</taxon>
        <taxon>Rhabditida</taxon>
        <taxon>Rhabditina</taxon>
        <taxon>Rhabditomorpha</taxon>
        <taxon>Strongyloidea</taxon>
        <taxon>Ancylostomatidae</taxon>
        <taxon>Ancylostomatinae</taxon>
        <taxon>Ancylostoma</taxon>
    </lineage>
</organism>
<comment type="caution">
    <text evidence="1">The sequence shown here is derived from an EMBL/GenBank/DDBJ whole genome shotgun (WGS) entry which is preliminary data.</text>
</comment>
<dbReference type="AlphaFoldDB" id="A0A016WLD2"/>
<evidence type="ECO:0000313" key="2">
    <source>
        <dbReference type="Proteomes" id="UP000024635"/>
    </source>
</evidence>
<proteinExistence type="predicted"/>
<evidence type="ECO:0000313" key="1">
    <source>
        <dbReference type="EMBL" id="EYC40609.1"/>
    </source>
</evidence>
<sequence>MFLLPFSPKTYGTARLHKNTIVNAYHKSYYLQCCASTYICEASMARQPHFQSHRACYSRDVTPAKKIYTQLRWVAREVFMQRTFGEENRNSEPLECSSEFQCILLSFEISYRLVHTEFLKVGGIEMFNLQQHRSKVMRSMLI</sequence>
<accession>A0A016WLD2</accession>
<protein>
    <submittedName>
        <fullName evidence="1">Uncharacterized protein</fullName>
    </submittedName>
</protein>